<evidence type="ECO:0000256" key="6">
    <source>
        <dbReference type="ARBA" id="ARBA00022989"/>
    </source>
</evidence>
<dbReference type="Pfam" id="PF00085">
    <property type="entry name" value="Thioredoxin"/>
    <property type="match status" value="1"/>
</dbReference>
<evidence type="ECO:0000256" key="5">
    <source>
        <dbReference type="ARBA" id="ARBA00022982"/>
    </source>
</evidence>
<dbReference type="InterPro" id="IPR036249">
    <property type="entry name" value="Thioredoxin-like_sf"/>
</dbReference>
<keyword evidence="14" id="KW-1185">Reference proteome</keyword>
<proteinExistence type="predicted"/>
<feature type="region of interest" description="Disordered" evidence="9">
    <location>
        <begin position="220"/>
        <end position="319"/>
    </location>
</feature>
<evidence type="ECO:0000256" key="9">
    <source>
        <dbReference type="SAM" id="MobiDB-lite"/>
    </source>
</evidence>
<comment type="caution">
    <text evidence="13">The sequence shown here is derived from an EMBL/GenBank/DDBJ whole genome shotgun (WGS) entry which is preliminary data.</text>
</comment>
<evidence type="ECO:0000256" key="3">
    <source>
        <dbReference type="ARBA" id="ARBA00022729"/>
    </source>
</evidence>
<dbReference type="GO" id="GO:0015036">
    <property type="term" value="F:disulfide oxidoreductase activity"/>
    <property type="evidence" value="ECO:0007669"/>
    <property type="project" value="TreeGrafter"/>
</dbReference>
<keyword evidence="7" id="KW-1015">Disulfide bond</keyword>
<evidence type="ECO:0000256" key="11">
    <source>
        <dbReference type="SAM" id="SignalP"/>
    </source>
</evidence>
<accession>A0A1D1VAG7</accession>
<evidence type="ECO:0000313" key="14">
    <source>
        <dbReference type="Proteomes" id="UP000186922"/>
    </source>
</evidence>
<feature type="compositionally biased region" description="Polar residues" evidence="9">
    <location>
        <begin position="250"/>
        <end position="262"/>
    </location>
</feature>
<dbReference type="AlphaFoldDB" id="A0A1D1VAG7"/>
<comment type="subcellular location">
    <subcellularLocation>
        <location evidence="1">Endoplasmic reticulum membrane</location>
        <topology evidence="1">Single-pass membrane protein</topology>
    </subcellularLocation>
</comment>
<dbReference type="PANTHER" id="PTHR46107:SF3">
    <property type="entry name" value="THIOREDOXIN DOMAIN-CONTAINING PROTEIN"/>
    <property type="match status" value="1"/>
</dbReference>
<gene>
    <name evidence="13" type="primary">RvY_09758-1</name>
    <name evidence="13" type="synonym">RvY_09758.1</name>
    <name evidence="13" type="ORF">RvY_09758</name>
</gene>
<feature type="domain" description="Thioredoxin" evidence="12">
    <location>
        <begin position="25"/>
        <end position="142"/>
    </location>
</feature>
<evidence type="ECO:0000256" key="10">
    <source>
        <dbReference type="SAM" id="Phobius"/>
    </source>
</evidence>
<feature type="chain" id="PRO_5008898200" description="Thioredoxin domain-containing protein" evidence="11">
    <location>
        <begin position="25"/>
        <end position="319"/>
    </location>
</feature>
<evidence type="ECO:0000256" key="1">
    <source>
        <dbReference type="ARBA" id="ARBA00004389"/>
    </source>
</evidence>
<evidence type="ECO:0000256" key="7">
    <source>
        <dbReference type="ARBA" id="ARBA00023157"/>
    </source>
</evidence>
<organism evidence="13 14">
    <name type="scientific">Ramazzottius varieornatus</name>
    <name type="common">Water bear</name>
    <name type="synonym">Tardigrade</name>
    <dbReference type="NCBI Taxonomy" id="947166"/>
    <lineage>
        <taxon>Eukaryota</taxon>
        <taxon>Metazoa</taxon>
        <taxon>Ecdysozoa</taxon>
        <taxon>Tardigrada</taxon>
        <taxon>Eutardigrada</taxon>
        <taxon>Parachela</taxon>
        <taxon>Hypsibioidea</taxon>
        <taxon>Ramazzottiidae</taxon>
        <taxon>Ramazzottius</taxon>
    </lineage>
</organism>
<keyword evidence="2" id="KW-0813">Transport</keyword>
<dbReference type="GO" id="GO:0005789">
    <property type="term" value="C:endoplasmic reticulum membrane"/>
    <property type="evidence" value="ECO:0007669"/>
    <property type="project" value="UniProtKB-SubCell"/>
</dbReference>
<feature type="transmembrane region" description="Helical" evidence="10">
    <location>
        <begin position="185"/>
        <end position="210"/>
    </location>
</feature>
<dbReference type="InterPro" id="IPR013766">
    <property type="entry name" value="Thioredoxin_domain"/>
</dbReference>
<evidence type="ECO:0000313" key="13">
    <source>
        <dbReference type="EMBL" id="GAU98639.1"/>
    </source>
</evidence>
<keyword evidence="3 11" id="KW-0732">Signal</keyword>
<dbReference type="STRING" id="947166.A0A1D1VAG7"/>
<dbReference type="OrthoDB" id="7869097at2759"/>
<evidence type="ECO:0000256" key="8">
    <source>
        <dbReference type="ARBA" id="ARBA00023284"/>
    </source>
</evidence>
<dbReference type="PROSITE" id="PS51257">
    <property type="entry name" value="PROKAR_LIPOPROTEIN"/>
    <property type="match status" value="1"/>
</dbReference>
<keyword evidence="10" id="KW-0812">Transmembrane</keyword>
<reference evidence="13 14" key="1">
    <citation type="journal article" date="2016" name="Nat. Commun.">
        <title>Extremotolerant tardigrade genome and improved radiotolerance of human cultured cells by tardigrade-unique protein.</title>
        <authorList>
            <person name="Hashimoto T."/>
            <person name="Horikawa D.D."/>
            <person name="Saito Y."/>
            <person name="Kuwahara H."/>
            <person name="Kozuka-Hata H."/>
            <person name="Shin-I T."/>
            <person name="Minakuchi Y."/>
            <person name="Ohishi K."/>
            <person name="Motoyama A."/>
            <person name="Aizu T."/>
            <person name="Enomoto A."/>
            <person name="Kondo K."/>
            <person name="Tanaka S."/>
            <person name="Hara Y."/>
            <person name="Koshikawa S."/>
            <person name="Sagara H."/>
            <person name="Miura T."/>
            <person name="Yokobori S."/>
            <person name="Miyagawa K."/>
            <person name="Suzuki Y."/>
            <person name="Kubo T."/>
            <person name="Oyama M."/>
            <person name="Kohara Y."/>
            <person name="Fujiyama A."/>
            <person name="Arakawa K."/>
            <person name="Katayama T."/>
            <person name="Toyoda A."/>
            <person name="Kunieda T."/>
        </authorList>
    </citation>
    <scope>NUCLEOTIDE SEQUENCE [LARGE SCALE GENOMIC DNA]</scope>
    <source>
        <strain evidence="13 14">YOKOZUNA-1</strain>
    </source>
</reference>
<dbReference type="EMBL" id="BDGG01000004">
    <property type="protein sequence ID" value="GAU98639.1"/>
    <property type="molecule type" value="Genomic_DNA"/>
</dbReference>
<keyword evidence="5" id="KW-0249">Electron transport</keyword>
<protein>
    <recommendedName>
        <fullName evidence="12">Thioredoxin domain-containing protein</fullName>
    </recommendedName>
</protein>
<dbReference type="Proteomes" id="UP000186922">
    <property type="component" value="Unassembled WGS sequence"/>
</dbReference>
<evidence type="ECO:0000256" key="4">
    <source>
        <dbReference type="ARBA" id="ARBA00022824"/>
    </source>
</evidence>
<feature type="compositionally biased region" description="Basic and acidic residues" evidence="9">
    <location>
        <begin position="299"/>
        <end position="309"/>
    </location>
</feature>
<dbReference type="PANTHER" id="PTHR46107">
    <property type="entry name" value="DUMPY: SHORTER THAN WILD-TYPE"/>
    <property type="match status" value="1"/>
</dbReference>
<evidence type="ECO:0000256" key="2">
    <source>
        <dbReference type="ARBA" id="ARBA00022448"/>
    </source>
</evidence>
<dbReference type="InterPro" id="IPR052454">
    <property type="entry name" value="TMX_domain-containing"/>
</dbReference>
<evidence type="ECO:0000259" key="12">
    <source>
        <dbReference type="PROSITE" id="PS51352"/>
    </source>
</evidence>
<sequence>MRVMWPSCLLAAIILAMSCLSCSAATNKKDKPNAIVHPLDESNWTAVMDPKGEWMVEFIAPWCPACKDFAPEFQRLAEWNQSPHVKFASVDVHEQPGLSGRFLITALPTVYHIKDGVVRYYNYIRDRERMSLWLAREDWFKVNPVGTLLYPDSIQMGLVGSFFKLSMNLKNVHSWMTEDKGMPNWLTYVIFAIGTVALGGVIGVLLVVVIEAITGRKNTNEIPIHWPTPTSKLQFESKEDKEALRKKTDQSGGDSPATSATNTDEEDNLAEATDEKSGTAKQKSDNEMLGSATGTDEEGGSKMEAGDKAVRRRKARREE</sequence>
<dbReference type="PROSITE" id="PS51352">
    <property type="entry name" value="THIOREDOXIN_2"/>
    <property type="match status" value="1"/>
</dbReference>
<keyword evidence="4" id="KW-0256">Endoplasmic reticulum</keyword>
<dbReference type="SUPFAM" id="SSF52833">
    <property type="entry name" value="Thioredoxin-like"/>
    <property type="match status" value="1"/>
</dbReference>
<feature type="signal peptide" evidence="11">
    <location>
        <begin position="1"/>
        <end position="24"/>
    </location>
</feature>
<feature type="compositionally biased region" description="Basic and acidic residues" evidence="9">
    <location>
        <begin position="235"/>
        <end position="249"/>
    </location>
</feature>
<keyword evidence="6 10" id="KW-1133">Transmembrane helix</keyword>
<feature type="compositionally biased region" description="Basic residues" evidence="9">
    <location>
        <begin position="310"/>
        <end position="319"/>
    </location>
</feature>
<keyword evidence="8" id="KW-0676">Redox-active center</keyword>
<dbReference type="Gene3D" id="3.40.30.10">
    <property type="entry name" value="Glutaredoxin"/>
    <property type="match status" value="1"/>
</dbReference>
<feature type="compositionally biased region" description="Basic and acidic residues" evidence="9">
    <location>
        <begin position="273"/>
        <end position="286"/>
    </location>
</feature>
<name>A0A1D1VAG7_RAMVA</name>
<keyword evidence="10" id="KW-0472">Membrane</keyword>